<comment type="caution">
    <text evidence="1">The sequence shown here is derived from an EMBL/GenBank/DDBJ whole genome shotgun (WGS) entry which is preliminary data.</text>
</comment>
<dbReference type="InterPro" id="IPR045502">
    <property type="entry name" value="DUF6489"/>
</dbReference>
<dbReference type="RefSeq" id="WP_115367158.1">
    <property type="nucleotide sequence ID" value="NZ_QBKA01000002.1"/>
</dbReference>
<name>A0A369QD31_9SPHN</name>
<keyword evidence="2" id="KW-1185">Reference proteome</keyword>
<proteinExistence type="predicted"/>
<dbReference type="Pfam" id="PF20099">
    <property type="entry name" value="DUF6489"/>
    <property type="match status" value="1"/>
</dbReference>
<evidence type="ECO:0000313" key="1">
    <source>
        <dbReference type="EMBL" id="RDC61147.1"/>
    </source>
</evidence>
<organism evidence="1 2">
    <name type="scientific">Alteripontixanthobacter maritimus</name>
    <dbReference type="NCBI Taxonomy" id="2161824"/>
    <lineage>
        <taxon>Bacteria</taxon>
        <taxon>Pseudomonadati</taxon>
        <taxon>Pseudomonadota</taxon>
        <taxon>Alphaproteobacteria</taxon>
        <taxon>Sphingomonadales</taxon>
        <taxon>Erythrobacteraceae</taxon>
        <taxon>Alteripontixanthobacter</taxon>
    </lineage>
</organism>
<evidence type="ECO:0000313" key="2">
    <source>
        <dbReference type="Proteomes" id="UP000253727"/>
    </source>
</evidence>
<dbReference type="OrthoDB" id="5740990at2"/>
<dbReference type="AlphaFoldDB" id="A0A369QD31"/>
<reference evidence="1 2" key="1">
    <citation type="submission" date="2018-04" db="EMBL/GenBank/DDBJ databases">
        <title>Altererythrobacter sp. HME9302 genome sequencing and assembly.</title>
        <authorList>
            <person name="Kang H."/>
            <person name="Kim H."/>
            <person name="Joh K."/>
        </authorList>
    </citation>
    <scope>NUCLEOTIDE SEQUENCE [LARGE SCALE GENOMIC DNA]</scope>
    <source>
        <strain evidence="1 2">HME9302</strain>
    </source>
</reference>
<sequence length="94" mass="9919">MKVHVEIDCTPEEARTFMGLPDVAKANDVYIDTMTKAMKGVSNPEQLQGFAKQLAPMGQLGLKMFQNLVEGGMMAGDAAALAAKTGGKKSGSDK</sequence>
<dbReference type="EMBL" id="QBKA01000002">
    <property type="protein sequence ID" value="RDC61147.1"/>
    <property type="molecule type" value="Genomic_DNA"/>
</dbReference>
<gene>
    <name evidence="1" type="ORF">HME9302_02366</name>
</gene>
<dbReference type="Proteomes" id="UP000253727">
    <property type="component" value="Unassembled WGS sequence"/>
</dbReference>
<accession>A0A369QD31</accession>
<protein>
    <submittedName>
        <fullName evidence="1">Uncharacterized protein</fullName>
    </submittedName>
</protein>